<dbReference type="RefSeq" id="WP_225651416.1">
    <property type="nucleotide sequence ID" value="NZ_BAABZI010000003.1"/>
</dbReference>
<name>A0AA46Z0K2_BACT4</name>
<dbReference type="InterPro" id="IPR050807">
    <property type="entry name" value="TransReg_Diox_bact_type"/>
</dbReference>
<dbReference type="SMART" id="SM00530">
    <property type="entry name" value="HTH_XRE"/>
    <property type="match status" value="1"/>
</dbReference>
<sequence length="109" mass="12332">MKGEQMMMTNEKMKINGCTPIEDLITEDFGAIGTPERDEFERGCEAFIIGERLKAERLKAGMTQEQLAAKIGTKKSYISRIENGHADIQLSTLFKIFQGLGRKISFTIW</sequence>
<dbReference type="SUPFAM" id="SSF47413">
    <property type="entry name" value="lambda repressor-like DNA-binding domains"/>
    <property type="match status" value="1"/>
</dbReference>
<evidence type="ECO:0000259" key="2">
    <source>
        <dbReference type="PROSITE" id="PS50943"/>
    </source>
</evidence>
<dbReference type="GO" id="GO:0005829">
    <property type="term" value="C:cytosol"/>
    <property type="evidence" value="ECO:0007669"/>
    <property type="project" value="TreeGrafter"/>
</dbReference>
<feature type="domain" description="HTH cro/C1-type" evidence="2">
    <location>
        <begin position="53"/>
        <end position="107"/>
    </location>
</feature>
<dbReference type="CDD" id="cd00093">
    <property type="entry name" value="HTH_XRE"/>
    <property type="match status" value="1"/>
</dbReference>
<accession>A0AA46Z0K2</accession>
<dbReference type="GO" id="GO:0003677">
    <property type="term" value="F:DNA binding"/>
    <property type="evidence" value="ECO:0007669"/>
    <property type="project" value="UniProtKB-KW"/>
</dbReference>
<keyword evidence="1" id="KW-0238">DNA-binding</keyword>
<proteinExistence type="predicted"/>
<dbReference type="PROSITE" id="PS50943">
    <property type="entry name" value="HTH_CROC1"/>
    <property type="match status" value="1"/>
</dbReference>
<reference evidence="3" key="1">
    <citation type="submission" date="2021-06" db="EMBL/GenBank/DDBJ databases">
        <title>Interrogation of the integrated mobile genetic elements in gut-associated Bacteroides with a consensus prediction approach.</title>
        <authorList>
            <person name="Campbell D.E."/>
            <person name="Leigh J.R."/>
            <person name="Kim T."/>
            <person name="England W."/>
            <person name="Whitaker R.J."/>
            <person name="Degnan P.H."/>
        </authorList>
    </citation>
    <scope>NUCLEOTIDE SEQUENCE</scope>
    <source>
        <strain evidence="3">VPI-BTDOT2</strain>
    </source>
</reference>
<dbReference type="PANTHER" id="PTHR46797:SF1">
    <property type="entry name" value="METHYLPHOSPHONATE SYNTHASE"/>
    <property type="match status" value="1"/>
</dbReference>
<dbReference type="InterPro" id="IPR001387">
    <property type="entry name" value="Cro/C1-type_HTH"/>
</dbReference>
<gene>
    <name evidence="3" type="ORF">KQP59_20105</name>
</gene>
<dbReference type="InterPro" id="IPR010982">
    <property type="entry name" value="Lambda_DNA-bd_dom_sf"/>
</dbReference>
<protein>
    <submittedName>
        <fullName evidence="3">Helix-turn-helix domain-containing protein</fullName>
    </submittedName>
</protein>
<dbReference type="AlphaFoldDB" id="A0AA46Z0K2"/>
<dbReference type="PANTHER" id="PTHR46797">
    <property type="entry name" value="HTH-TYPE TRANSCRIPTIONAL REGULATOR"/>
    <property type="match status" value="1"/>
</dbReference>
<dbReference type="Proteomes" id="UP001156216">
    <property type="component" value="Chromosome"/>
</dbReference>
<dbReference type="EMBL" id="CP083681">
    <property type="protein sequence ID" value="UYU70554.1"/>
    <property type="molecule type" value="Genomic_DNA"/>
</dbReference>
<evidence type="ECO:0000313" key="4">
    <source>
        <dbReference type="Proteomes" id="UP001156216"/>
    </source>
</evidence>
<organism evidence="3 4">
    <name type="scientific">Bacteroides thetaiotaomicron</name>
    <dbReference type="NCBI Taxonomy" id="818"/>
    <lineage>
        <taxon>Bacteria</taxon>
        <taxon>Pseudomonadati</taxon>
        <taxon>Bacteroidota</taxon>
        <taxon>Bacteroidia</taxon>
        <taxon>Bacteroidales</taxon>
        <taxon>Bacteroidaceae</taxon>
        <taxon>Bacteroides</taxon>
    </lineage>
</organism>
<evidence type="ECO:0000256" key="1">
    <source>
        <dbReference type="ARBA" id="ARBA00023125"/>
    </source>
</evidence>
<dbReference type="Gene3D" id="1.10.260.40">
    <property type="entry name" value="lambda repressor-like DNA-binding domains"/>
    <property type="match status" value="1"/>
</dbReference>
<dbReference type="Pfam" id="PF01381">
    <property type="entry name" value="HTH_3"/>
    <property type="match status" value="1"/>
</dbReference>
<evidence type="ECO:0000313" key="3">
    <source>
        <dbReference type="EMBL" id="UYU70554.1"/>
    </source>
</evidence>
<dbReference type="GO" id="GO:0003700">
    <property type="term" value="F:DNA-binding transcription factor activity"/>
    <property type="evidence" value="ECO:0007669"/>
    <property type="project" value="TreeGrafter"/>
</dbReference>